<dbReference type="PROSITE" id="PS00606">
    <property type="entry name" value="KS3_1"/>
    <property type="match status" value="1"/>
</dbReference>
<dbReference type="InterPro" id="IPR018201">
    <property type="entry name" value="Ketoacyl_synth_AS"/>
</dbReference>
<dbReference type="InterPro" id="IPR014031">
    <property type="entry name" value="Ketoacyl_synth_C"/>
</dbReference>
<dbReference type="GO" id="GO:0004315">
    <property type="term" value="F:3-oxoacyl-[acyl-carrier-protein] synthase activity"/>
    <property type="evidence" value="ECO:0007669"/>
    <property type="project" value="InterPro"/>
</dbReference>
<dbReference type="CDD" id="cd00834">
    <property type="entry name" value="KAS_I_II"/>
    <property type="match status" value="1"/>
</dbReference>
<dbReference type="Pfam" id="PF00109">
    <property type="entry name" value="ketoacyl-synt"/>
    <property type="match status" value="1"/>
</dbReference>
<name>A0A8T8I0B9_9PSEU</name>
<accession>A0A8T8I0B9</accession>
<evidence type="ECO:0000256" key="1">
    <source>
        <dbReference type="ARBA" id="ARBA00008467"/>
    </source>
</evidence>
<feature type="domain" description="Ketosynthase family 3 (KS3)" evidence="5">
    <location>
        <begin position="4"/>
        <end position="407"/>
    </location>
</feature>
<evidence type="ECO:0000313" key="6">
    <source>
        <dbReference type="EMBL" id="QTR04121.1"/>
    </source>
</evidence>
<gene>
    <name evidence="6" type="ORF">J7S33_03830</name>
</gene>
<dbReference type="AlphaFoldDB" id="A0A8T8I0B9"/>
<sequence>MRSGFAAVVTGLGVVSPAGHGVADNWAAVVRGDPVAAAPPHLAGRPVDVACRVPAFDAARAFGAQRARGTDRYAQLALLAAREAVADSRLDTGSWDAARVAVVLGTAAAGTATAEEQQARLLDRGAHRVSAATLPMALSNVAAARVAMEFGARGPSLSVSTACASGATAIGVGRDLLRTGTVDVVIAGAADAAVTPLYIGAFHRMRALSRGRPDPSTASRPFDRERDGFVLGEGAGVLVLETERHAAGRGARVLGSVRGHGATCDAHHITAPDPEGTGAEQAMRAALRDAGVDAREVGYVNAHGTSTRLNDAVEAAVVHRVLGGGAAVSSTKGVIGHPLGAAGAIEAVYCVLALREGRLPPTANFVEGDPGMALDLVTGAARDRRTSVALSNSFGFGGHNAVLLFTSE</sequence>
<dbReference type="GO" id="GO:0030497">
    <property type="term" value="P:fatty acid elongation"/>
    <property type="evidence" value="ECO:0007669"/>
    <property type="project" value="UniProtKB-ARBA"/>
</dbReference>
<keyword evidence="2 4" id="KW-0808">Transferase</keyword>
<dbReference type="InterPro" id="IPR020841">
    <property type="entry name" value="PKS_Beta-ketoAc_synthase_dom"/>
</dbReference>
<dbReference type="SMART" id="SM00825">
    <property type="entry name" value="PKS_KS"/>
    <property type="match status" value="1"/>
</dbReference>
<dbReference type="FunFam" id="3.40.47.10:FF:000018">
    <property type="entry name" value="3-oxoacyl-[acyl-carrier-protein] synthase 2"/>
    <property type="match status" value="1"/>
</dbReference>
<evidence type="ECO:0000313" key="7">
    <source>
        <dbReference type="Proteomes" id="UP000671828"/>
    </source>
</evidence>
<evidence type="ECO:0000259" key="5">
    <source>
        <dbReference type="PROSITE" id="PS52004"/>
    </source>
</evidence>
<dbReference type="Proteomes" id="UP000671828">
    <property type="component" value="Chromosome"/>
</dbReference>
<dbReference type="PANTHER" id="PTHR11712:SF347">
    <property type="entry name" value="BETA KETOACYL-ACYL CARRIER PROTEIN SYNTHASE"/>
    <property type="match status" value="1"/>
</dbReference>
<evidence type="ECO:0000256" key="2">
    <source>
        <dbReference type="ARBA" id="ARBA00022679"/>
    </source>
</evidence>
<organism evidence="6 7">
    <name type="scientific">Saccharothrix algeriensis</name>
    <dbReference type="NCBI Taxonomy" id="173560"/>
    <lineage>
        <taxon>Bacteria</taxon>
        <taxon>Bacillati</taxon>
        <taxon>Actinomycetota</taxon>
        <taxon>Actinomycetes</taxon>
        <taxon>Pseudonocardiales</taxon>
        <taxon>Pseudonocardiaceae</taxon>
        <taxon>Saccharothrix</taxon>
    </lineage>
</organism>
<dbReference type="NCBIfam" id="NF005589">
    <property type="entry name" value="PRK07314.1"/>
    <property type="match status" value="1"/>
</dbReference>
<dbReference type="FunFam" id="3.40.47.10:FF:000029">
    <property type="entry name" value="3-oxoacyl-[acyl-carrier-protein] synthase 1"/>
    <property type="match status" value="1"/>
</dbReference>
<dbReference type="InterPro" id="IPR016039">
    <property type="entry name" value="Thiolase-like"/>
</dbReference>
<reference evidence="6" key="1">
    <citation type="submission" date="2021-04" db="EMBL/GenBank/DDBJ databases">
        <title>Saccharothrix algeriensis WGS.</title>
        <authorList>
            <person name="Stuskova K."/>
            <person name="Hakalova E."/>
            <person name="Tebbal A.B."/>
            <person name="Eichmeier A."/>
        </authorList>
    </citation>
    <scope>NUCLEOTIDE SEQUENCE</scope>
    <source>
        <strain evidence="6">NRRL B-24137</strain>
    </source>
</reference>
<dbReference type="PANTHER" id="PTHR11712">
    <property type="entry name" value="POLYKETIDE SYNTHASE-RELATED"/>
    <property type="match status" value="1"/>
</dbReference>
<dbReference type="EMBL" id="CP072788">
    <property type="protein sequence ID" value="QTR04121.1"/>
    <property type="molecule type" value="Genomic_DNA"/>
</dbReference>
<dbReference type="InterPro" id="IPR014030">
    <property type="entry name" value="Ketoacyl_synth_N"/>
</dbReference>
<proteinExistence type="inferred from homology"/>
<evidence type="ECO:0000256" key="4">
    <source>
        <dbReference type="RuleBase" id="RU003694"/>
    </source>
</evidence>
<dbReference type="Gene3D" id="3.40.47.10">
    <property type="match status" value="2"/>
</dbReference>
<protein>
    <submittedName>
        <fullName evidence="6">Beta-ketoacyl-[acyl-carrier-protein] synthase family protein</fullName>
    </submittedName>
</protein>
<evidence type="ECO:0000256" key="3">
    <source>
        <dbReference type="ARBA" id="ARBA00023315"/>
    </source>
</evidence>
<keyword evidence="3" id="KW-0012">Acyltransferase</keyword>
<dbReference type="SUPFAM" id="SSF53901">
    <property type="entry name" value="Thiolase-like"/>
    <property type="match status" value="2"/>
</dbReference>
<comment type="similarity">
    <text evidence="1 4">Belongs to the thiolase-like superfamily. Beta-ketoacyl-ACP synthases family.</text>
</comment>
<dbReference type="Pfam" id="PF02801">
    <property type="entry name" value="Ketoacyl-synt_C"/>
    <property type="match status" value="1"/>
</dbReference>
<dbReference type="InterPro" id="IPR000794">
    <property type="entry name" value="Beta-ketoacyl_synthase"/>
</dbReference>
<dbReference type="PROSITE" id="PS52004">
    <property type="entry name" value="KS3_2"/>
    <property type="match status" value="1"/>
</dbReference>